<dbReference type="EMBL" id="LGSS01000004">
    <property type="protein sequence ID" value="KNF08961.1"/>
    <property type="molecule type" value="Genomic_DNA"/>
</dbReference>
<proteinExistence type="predicted"/>
<dbReference type="PANTHER" id="PTHR43479">
    <property type="entry name" value="ACREF/ENVCD OPERON REPRESSOR-RELATED"/>
    <property type="match status" value="1"/>
</dbReference>
<evidence type="ECO:0000313" key="5">
    <source>
        <dbReference type="Proteomes" id="UP000037267"/>
    </source>
</evidence>
<dbReference type="SUPFAM" id="SSF46689">
    <property type="entry name" value="Homeodomain-like"/>
    <property type="match status" value="1"/>
</dbReference>
<reference evidence="5" key="1">
    <citation type="submission" date="2015-07" db="EMBL/GenBank/DDBJ databases">
        <title>Draft genome sequence of the purine-degrading Gottschalkia purinilyticum DSM 1384 (formerly Clostridium purinilyticum).</title>
        <authorList>
            <person name="Poehlein A."/>
            <person name="Schiel-Bengelsdorf B."/>
            <person name="Bengelsdorf F.R."/>
            <person name="Daniel R."/>
            <person name="Duerre P."/>
        </authorList>
    </citation>
    <scope>NUCLEOTIDE SEQUENCE [LARGE SCALE GENOMIC DNA]</scope>
    <source>
        <strain evidence="5">DSM 1384</strain>
    </source>
</reference>
<keyword evidence="1 2" id="KW-0238">DNA-binding</keyword>
<accession>A0A0L0WBX1</accession>
<dbReference type="AlphaFoldDB" id="A0A0L0WBX1"/>
<dbReference type="PRINTS" id="PR00455">
    <property type="entry name" value="HTHTETR"/>
</dbReference>
<keyword evidence="5" id="KW-1185">Reference proteome</keyword>
<dbReference type="Gene3D" id="1.10.357.10">
    <property type="entry name" value="Tetracycline Repressor, domain 2"/>
    <property type="match status" value="1"/>
</dbReference>
<feature type="DNA-binding region" description="H-T-H motif" evidence="2">
    <location>
        <begin position="33"/>
        <end position="52"/>
    </location>
</feature>
<dbReference type="InterPro" id="IPR009057">
    <property type="entry name" value="Homeodomain-like_sf"/>
</dbReference>
<name>A0A0L0WBX1_GOTPU</name>
<evidence type="ECO:0000256" key="1">
    <source>
        <dbReference type="ARBA" id="ARBA00023125"/>
    </source>
</evidence>
<dbReference type="InterPro" id="IPR001647">
    <property type="entry name" value="HTH_TetR"/>
</dbReference>
<evidence type="ECO:0000313" key="4">
    <source>
        <dbReference type="EMBL" id="KNF08961.1"/>
    </source>
</evidence>
<dbReference type="OrthoDB" id="494991at2"/>
<dbReference type="Pfam" id="PF00440">
    <property type="entry name" value="TetR_N"/>
    <property type="match status" value="1"/>
</dbReference>
<dbReference type="PANTHER" id="PTHR43479:SF11">
    <property type="entry name" value="ACREF_ENVCD OPERON REPRESSOR-RELATED"/>
    <property type="match status" value="1"/>
</dbReference>
<feature type="domain" description="HTH tetR-type" evidence="3">
    <location>
        <begin position="10"/>
        <end position="70"/>
    </location>
</feature>
<dbReference type="GO" id="GO:0003677">
    <property type="term" value="F:DNA binding"/>
    <property type="evidence" value="ECO:0007669"/>
    <property type="project" value="UniProtKB-UniRule"/>
</dbReference>
<evidence type="ECO:0000256" key="2">
    <source>
        <dbReference type="PROSITE-ProRule" id="PRU00335"/>
    </source>
</evidence>
<comment type="caution">
    <text evidence="4">The sequence shown here is derived from an EMBL/GenBank/DDBJ whole genome shotgun (WGS) entry which is preliminary data.</text>
</comment>
<dbReference type="Proteomes" id="UP000037267">
    <property type="component" value="Unassembled WGS sequence"/>
</dbReference>
<dbReference type="InterPro" id="IPR050624">
    <property type="entry name" value="HTH-type_Tx_Regulator"/>
</dbReference>
<sequence>MKSFTVQERRRIRRELISKGRELFKKYGLKKTSINMLTKSVGISTGAFYKFFNHKEELLLNIFDEEEKKFRKKILLEAKKINDRDIKKFKEFFKIAFQIAINSLMFNNVKSKDLELAAKVIEKESLDNLYKQDYDFAQEIIEVWKQKDLIIKVDSTIMFAMIRAIVCAILSEENFSDDKEEEVIDMICEMLSKYLVKT</sequence>
<dbReference type="PROSITE" id="PS50977">
    <property type="entry name" value="HTH_TETR_2"/>
    <property type="match status" value="1"/>
</dbReference>
<protein>
    <submittedName>
        <fullName evidence="4">Transcriptional regulator, TetR family</fullName>
    </submittedName>
</protein>
<dbReference type="RefSeq" id="WP_050354544.1">
    <property type="nucleotide sequence ID" value="NZ_LGSS01000004.1"/>
</dbReference>
<organism evidence="4 5">
    <name type="scientific">Gottschalkia purinilytica</name>
    <name type="common">Clostridium purinilyticum</name>
    <dbReference type="NCBI Taxonomy" id="1503"/>
    <lineage>
        <taxon>Bacteria</taxon>
        <taxon>Bacillati</taxon>
        <taxon>Bacillota</taxon>
        <taxon>Tissierellia</taxon>
        <taxon>Tissierellales</taxon>
        <taxon>Gottschalkiaceae</taxon>
        <taxon>Gottschalkia</taxon>
    </lineage>
</organism>
<gene>
    <name evidence="4" type="ORF">CLPU_4c00070</name>
</gene>
<evidence type="ECO:0000259" key="3">
    <source>
        <dbReference type="PROSITE" id="PS50977"/>
    </source>
</evidence>
<dbReference type="STRING" id="1503.CLPU_4c00070"/>